<feature type="compositionally biased region" description="Basic residues" evidence="1">
    <location>
        <begin position="173"/>
        <end position="182"/>
    </location>
</feature>
<comment type="caution">
    <text evidence="2">The sequence shown here is derived from an EMBL/GenBank/DDBJ whole genome shotgun (WGS) entry which is preliminary data.</text>
</comment>
<keyword evidence="3" id="KW-1185">Reference proteome</keyword>
<gene>
    <name evidence="2" type="ORF">SAOR_02855</name>
</gene>
<dbReference type="EMBL" id="AYKH01000003">
    <property type="protein sequence ID" value="ROO29712.1"/>
    <property type="molecule type" value="Genomic_DNA"/>
</dbReference>
<feature type="compositionally biased region" description="Basic residues" evidence="1">
    <location>
        <begin position="118"/>
        <end position="127"/>
    </location>
</feature>
<feature type="compositionally biased region" description="Basic residues" evidence="1">
    <location>
        <begin position="51"/>
        <end position="61"/>
    </location>
</feature>
<accession>A0A423PW15</accession>
<feature type="compositionally biased region" description="Basic residues" evidence="1">
    <location>
        <begin position="142"/>
        <end position="151"/>
    </location>
</feature>
<protein>
    <submittedName>
        <fullName evidence="2">Uncharacterized protein</fullName>
    </submittedName>
</protein>
<evidence type="ECO:0000256" key="1">
    <source>
        <dbReference type="SAM" id="MobiDB-lite"/>
    </source>
</evidence>
<organism evidence="2 3">
    <name type="scientific">Salinisphaera orenii MK-B5</name>
    <dbReference type="NCBI Taxonomy" id="856730"/>
    <lineage>
        <taxon>Bacteria</taxon>
        <taxon>Pseudomonadati</taxon>
        <taxon>Pseudomonadota</taxon>
        <taxon>Gammaproteobacteria</taxon>
        <taxon>Salinisphaerales</taxon>
        <taxon>Salinisphaeraceae</taxon>
        <taxon>Salinisphaera</taxon>
    </lineage>
</organism>
<feature type="compositionally biased region" description="Basic and acidic residues" evidence="1">
    <location>
        <begin position="186"/>
        <end position="196"/>
    </location>
</feature>
<reference evidence="2 3" key="1">
    <citation type="submission" date="2013-10" db="EMBL/GenBank/DDBJ databases">
        <title>Salinisphaera orenii MK-B5 Genome Sequencing.</title>
        <authorList>
            <person name="Lai Q."/>
            <person name="Li C."/>
            <person name="Shao Z."/>
        </authorList>
    </citation>
    <scope>NUCLEOTIDE SEQUENCE [LARGE SCALE GENOMIC DNA]</scope>
    <source>
        <strain evidence="2 3">MK-B5</strain>
    </source>
</reference>
<dbReference type="Proteomes" id="UP000283993">
    <property type="component" value="Unassembled WGS sequence"/>
</dbReference>
<feature type="region of interest" description="Disordered" evidence="1">
    <location>
        <begin position="1"/>
        <end position="215"/>
    </location>
</feature>
<sequence length="215" mass="23653">MPFGIDGQPRAGRGHDLARQQQVADGEGRHERAGTAPADQPVHPVGDQRARRGLGARRPQPRQREPRAAGQARPALRPQPRHRPDLARQRRDDAGPAHLRARRYAQTAGAHGRDPRPRAPRPKRAPRRPQQATPASSPGRPLQRRARGRRSARLDRAPSHRLAPARAGTPRPSTRRHGRPSARQRAGNDDGRRIDTGVRLSVGTAMRGMANADPL</sequence>
<evidence type="ECO:0000313" key="3">
    <source>
        <dbReference type="Proteomes" id="UP000283993"/>
    </source>
</evidence>
<feature type="compositionally biased region" description="Basic and acidic residues" evidence="1">
    <location>
        <begin position="82"/>
        <end position="95"/>
    </location>
</feature>
<name>A0A423PW15_9GAMM</name>
<evidence type="ECO:0000313" key="2">
    <source>
        <dbReference type="EMBL" id="ROO29712.1"/>
    </source>
</evidence>
<dbReference type="AlphaFoldDB" id="A0A423PW15"/>
<feature type="compositionally biased region" description="Low complexity" evidence="1">
    <location>
        <begin position="128"/>
        <end position="141"/>
    </location>
</feature>
<proteinExistence type="predicted"/>